<dbReference type="FunFam" id="2.160.10.10:FF:000007">
    <property type="entry name" value="Serine acetyltransferase"/>
    <property type="match status" value="1"/>
</dbReference>
<dbReference type="InterPro" id="IPR045304">
    <property type="entry name" value="LbH_SAT"/>
</dbReference>
<comment type="pathway">
    <text evidence="2">Amino-acid biosynthesis; L-cysteine biosynthesis; L-cysteine from L-serine: step 1/2.</text>
</comment>
<dbReference type="GO" id="GO:0006535">
    <property type="term" value="P:cysteine biosynthetic process from serine"/>
    <property type="evidence" value="ECO:0007669"/>
    <property type="project" value="InterPro"/>
</dbReference>
<sequence length="226" mass="24982">MFERMRKDVQAVFKRDPAARNLCEVIFCYPGLHAIWLYRLAHFLWVREFISLARFISHISRFLTGIEIHPGAKIGKRFFIDHGMGVVIGETSEIGDDVLIYQGVVLEGTTRERKKRHPTIGNYVVIGAGATILGPVKIGDGARIGSGSVVVKSVPTGATVVGIPGRVMERKKRLVKPLIDLEHGKLPDPVAEAVNILVKRIGELEDRTKELEARLAREGITPGETS</sequence>
<dbReference type="NCBIfam" id="TIGR01172">
    <property type="entry name" value="cysE"/>
    <property type="match status" value="1"/>
</dbReference>
<evidence type="ECO:0000256" key="10">
    <source>
        <dbReference type="ARBA" id="ARBA00049486"/>
    </source>
</evidence>
<keyword evidence="6" id="KW-0028">Amino-acid biosynthesis</keyword>
<feature type="domain" description="Serine acetyltransferase N-terminal" evidence="11">
    <location>
        <begin position="3"/>
        <end position="35"/>
    </location>
</feature>
<evidence type="ECO:0000256" key="6">
    <source>
        <dbReference type="ARBA" id="ARBA00022605"/>
    </source>
</evidence>
<dbReference type="InterPro" id="IPR010493">
    <property type="entry name" value="Ser_AcTrfase_N"/>
</dbReference>
<evidence type="ECO:0000256" key="3">
    <source>
        <dbReference type="ARBA" id="ARBA00007274"/>
    </source>
</evidence>
<name>X1I149_9ZZZZ</name>
<dbReference type="SUPFAM" id="SSF51161">
    <property type="entry name" value="Trimeric LpxA-like enzymes"/>
    <property type="match status" value="1"/>
</dbReference>
<dbReference type="UniPathway" id="UPA00136">
    <property type="reaction ID" value="UER00199"/>
</dbReference>
<dbReference type="PANTHER" id="PTHR42811">
    <property type="entry name" value="SERINE ACETYLTRANSFERASE"/>
    <property type="match status" value="1"/>
</dbReference>
<keyword evidence="7" id="KW-0808">Transferase</keyword>
<dbReference type="InterPro" id="IPR005881">
    <property type="entry name" value="Ser_O-AcTrfase"/>
</dbReference>
<dbReference type="InterPro" id="IPR053376">
    <property type="entry name" value="Serine_acetyltransferase"/>
</dbReference>
<organism evidence="12">
    <name type="scientific">marine sediment metagenome</name>
    <dbReference type="NCBI Taxonomy" id="412755"/>
    <lineage>
        <taxon>unclassified sequences</taxon>
        <taxon>metagenomes</taxon>
        <taxon>ecological metagenomes</taxon>
    </lineage>
</organism>
<evidence type="ECO:0000256" key="7">
    <source>
        <dbReference type="ARBA" id="ARBA00022679"/>
    </source>
</evidence>
<dbReference type="EC" id="2.3.1.30" evidence="4"/>
<evidence type="ECO:0000256" key="2">
    <source>
        <dbReference type="ARBA" id="ARBA00004876"/>
    </source>
</evidence>
<comment type="caution">
    <text evidence="12">The sequence shown here is derived from an EMBL/GenBank/DDBJ whole genome shotgun (WGS) entry which is preliminary data.</text>
</comment>
<keyword evidence="9" id="KW-0012">Acyltransferase</keyword>
<comment type="catalytic activity">
    <reaction evidence="10">
        <text>L-serine + acetyl-CoA = O-acetyl-L-serine + CoA</text>
        <dbReference type="Rhea" id="RHEA:24560"/>
        <dbReference type="ChEBI" id="CHEBI:33384"/>
        <dbReference type="ChEBI" id="CHEBI:57287"/>
        <dbReference type="ChEBI" id="CHEBI:57288"/>
        <dbReference type="ChEBI" id="CHEBI:58340"/>
        <dbReference type="EC" id="2.3.1.30"/>
    </reaction>
</comment>
<protein>
    <recommendedName>
        <fullName evidence="4">serine O-acetyltransferase</fullName>
        <ecNumber evidence="4">2.3.1.30</ecNumber>
    </recommendedName>
</protein>
<evidence type="ECO:0000259" key="11">
    <source>
        <dbReference type="Pfam" id="PF06426"/>
    </source>
</evidence>
<keyword evidence="5" id="KW-0963">Cytoplasm</keyword>
<dbReference type="GO" id="GO:0005737">
    <property type="term" value="C:cytoplasm"/>
    <property type="evidence" value="ECO:0007669"/>
    <property type="project" value="UniProtKB-SubCell"/>
</dbReference>
<dbReference type="PROSITE" id="PS00101">
    <property type="entry name" value="HEXAPEP_TRANSFERASES"/>
    <property type="match status" value="1"/>
</dbReference>
<evidence type="ECO:0000256" key="9">
    <source>
        <dbReference type="ARBA" id="ARBA00023315"/>
    </source>
</evidence>
<evidence type="ECO:0000256" key="8">
    <source>
        <dbReference type="ARBA" id="ARBA00022737"/>
    </source>
</evidence>
<dbReference type="FunFam" id="1.10.3130.10:FF:000002">
    <property type="entry name" value="Serine acetyltransferase"/>
    <property type="match status" value="1"/>
</dbReference>
<dbReference type="InterPro" id="IPR001451">
    <property type="entry name" value="Hexapep"/>
</dbReference>
<reference evidence="12" key="1">
    <citation type="journal article" date="2014" name="Front. Microbiol.">
        <title>High frequency of phylogenetically diverse reductive dehalogenase-homologous genes in deep subseafloor sedimentary metagenomes.</title>
        <authorList>
            <person name="Kawai M."/>
            <person name="Futagami T."/>
            <person name="Toyoda A."/>
            <person name="Takaki Y."/>
            <person name="Nishi S."/>
            <person name="Hori S."/>
            <person name="Arai W."/>
            <person name="Tsubouchi T."/>
            <person name="Morono Y."/>
            <person name="Uchiyama I."/>
            <person name="Ito T."/>
            <person name="Fujiyama A."/>
            <person name="Inagaki F."/>
            <person name="Takami H."/>
        </authorList>
    </citation>
    <scope>NUCLEOTIDE SEQUENCE</scope>
    <source>
        <strain evidence="12">Expedition CK06-06</strain>
    </source>
</reference>
<dbReference type="AlphaFoldDB" id="X1I149"/>
<dbReference type="InterPro" id="IPR042122">
    <property type="entry name" value="Ser_AcTrfase_N_sf"/>
</dbReference>
<feature type="non-terminal residue" evidence="12">
    <location>
        <position position="226"/>
    </location>
</feature>
<evidence type="ECO:0000256" key="1">
    <source>
        <dbReference type="ARBA" id="ARBA00004496"/>
    </source>
</evidence>
<dbReference type="Pfam" id="PF00132">
    <property type="entry name" value="Hexapep"/>
    <property type="match status" value="1"/>
</dbReference>
<dbReference type="Gene3D" id="1.10.3130.10">
    <property type="entry name" value="serine acetyltransferase, domain 1"/>
    <property type="match status" value="1"/>
</dbReference>
<evidence type="ECO:0000313" key="12">
    <source>
        <dbReference type="EMBL" id="GAH63020.1"/>
    </source>
</evidence>
<dbReference type="InterPro" id="IPR018357">
    <property type="entry name" value="Hexapep_transf_CS"/>
</dbReference>
<comment type="similarity">
    <text evidence="3">Belongs to the transferase hexapeptide repeat family.</text>
</comment>
<evidence type="ECO:0000256" key="5">
    <source>
        <dbReference type="ARBA" id="ARBA00022490"/>
    </source>
</evidence>
<accession>X1I149</accession>
<keyword evidence="8" id="KW-0677">Repeat</keyword>
<gene>
    <name evidence="12" type="ORF">S03H2_53927</name>
</gene>
<dbReference type="CDD" id="cd03354">
    <property type="entry name" value="LbH_SAT"/>
    <property type="match status" value="1"/>
</dbReference>
<evidence type="ECO:0000256" key="4">
    <source>
        <dbReference type="ARBA" id="ARBA00013266"/>
    </source>
</evidence>
<dbReference type="Pfam" id="PF06426">
    <property type="entry name" value="SATase_N"/>
    <property type="match status" value="1"/>
</dbReference>
<dbReference type="NCBIfam" id="NF041874">
    <property type="entry name" value="EPS_EpsC"/>
    <property type="match status" value="1"/>
</dbReference>
<dbReference type="GO" id="GO:0009001">
    <property type="term" value="F:serine O-acetyltransferase activity"/>
    <property type="evidence" value="ECO:0007669"/>
    <property type="project" value="UniProtKB-EC"/>
</dbReference>
<dbReference type="PIRSF" id="PIRSF000441">
    <property type="entry name" value="CysE"/>
    <property type="match status" value="1"/>
</dbReference>
<dbReference type="EMBL" id="BARU01034348">
    <property type="protein sequence ID" value="GAH63020.1"/>
    <property type="molecule type" value="Genomic_DNA"/>
</dbReference>
<comment type="subcellular location">
    <subcellularLocation>
        <location evidence="1">Cytoplasm</location>
    </subcellularLocation>
</comment>
<dbReference type="Gene3D" id="2.160.10.10">
    <property type="entry name" value="Hexapeptide repeat proteins"/>
    <property type="match status" value="1"/>
</dbReference>
<dbReference type="InterPro" id="IPR011004">
    <property type="entry name" value="Trimer_LpxA-like_sf"/>
</dbReference>
<proteinExistence type="inferred from homology"/>